<proteinExistence type="predicted"/>
<dbReference type="EMBL" id="BJWL01000006">
    <property type="protein sequence ID" value="GFY89601.1"/>
    <property type="molecule type" value="Genomic_DNA"/>
</dbReference>
<protein>
    <submittedName>
        <fullName evidence="2">Uncharacterized protein</fullName>
    </submittedName>
</protein>
<sequence length="122" mass="13844">MIRKAKSIRTSTVKANWDAQSNEIFIRICVEHLKANNRNVAYPNNLLVQESNWEVTQQDSDGESLGGDRNVPLEPDAPNESVEDDMGAMHPSEPTSLNISNGQSRVQNQMSLNYFRHFIVMR</sequence>
<dbReference type="Proteomes" id="UP000585474">
    <property type="component" value="Unassembled WGS sequence"/>
</dbReference>
<dbReference type="AlphaFoldDB" id="A0A7J0ESZ3"/>
<evidence type="ECO:0000313" key="2">
    <source>
        <dbReference type="EMBL" id="GFY89601.1"/>
    </source>
</evidence>
<reference evidence="2 3" key="1">
    <citation type="submission" date="2019-07" db="EMBL/GenBank/DDBJ databases">
        <title>De Novo Assembly of kiwifruit Actinidia rufa.</title>
        <authorList>
            <person name="Sugita-Konishi S."/>
            <person name="Sato K."/>
            <person name="Mori E."/>
            <person name="Abe Y."/>
            <person name="Kisaki G."/>
            <person name="Hamano K."/>
            <person name="Suezawa K."/>
            <person name="Otani M."/>
            <person name="Fukuda T."/>
            <person name="Manabe T."/>
            <person name="Gomi K."/>
            <person name="Tabuchi M."/>
            <person name="Akimitsu K."/>
            <person name="Kataoka I."/>
        </authorList>
    </citation>
    <scope>NUCLEOTIDE SEQUENCE [LARGE SCALE GENOMIC DNA]</scope>
    <source>
        <strain evidence="3">cv. Fuchu</strain>
    </source>
</reference>
<name>A0A7J0ESZ3_9ERIC</name>
<feature type="compositionally biased region" description="Polar residues" evidence="1">
    <location>
        <begin position="93"/>
        <end position="102"/>
    </location>
</feature>
<organism evidence="2 3">
    <name type="scientific">Actinidia rufa</name>
    <dbReference type="NCBI Taxonomy" id="165716"/>
    <lineage>
        <taxon>Eukaryota</taxon>
        <taxon>Viridiplantae</taxon>
        <taxon>Streptophyta</taxon>
        <taxon>Embryophyta</taxon>
        <taxon>Tracheophyta</taxon>
        <taxon>Spermatophyta</taxon>
        <taxon>Magnoliopsida</taxon>
        <taxon>eudicotyledons</taxon>
        <taxon>Gunneridae</taxon>
        <taxon>Pentapetalae</taxon>
        <taxon>asterids</taxon>
        <taxon>Ericales</taxon>
        <taxon>Actinidiaceae</taxon>
        <taxon>Actinidia</taxon>
    </lineage>
</organism>
<feature type="region of interest" description="Disordered" evidence="1">
    <location>
        <begin position="54"/>
        <end position="102"/>
    </location>
</feature>
<comment type="caution">
    <text evidence="2">The sequence shown here is derived from an EMBL/GenBank/DDBJ whole genome shotgun (WGS) entry which is preliminary data.</text>
</comment>
<dbReference type="OrthoDB" id="1910266at2759"/>
<gene>
    <name evidence="2" type="ORF">Acr_06g0015410</name>
</gene>
<keyword evidence="3" id="KW-1185">Reference proteome</keyword>
<evidence type="ECO:0000313" key="3">
    <source>
        <dbReference type="Proteomes" id="UP000585474"/>
    </source>
</evidence>
<evidence type="ECO:0000256" key="1">
    <source>
        <dbReference type="SAM" id="MobiDB-lite"/>
    </source>
</evidence>
<accession>A0A7J0ESZ3</accession>